<dbReference type="Proteomes" id="UP001600165">
    <property type="component" value="Unassembled WGS sequence"/>
</dbReference>
<proteinExistence type="predicted"/>
<comment type="caution">
    <text evidence="1">The sequence shown here is derived from an EMBL/GenBank/DDBJ whole genome shotgun (WGS) entry which is preliminary data.</text>
</comment>
<evidence type="ECO:0000313" key="2">
    <source>
        <dbReference type="Proteomes" id="UP001600165"/>
    </source>
</evidence>
<dbReference type="InterPro" id="IPR014710">
    <property type="entry name" value="RmlC-like_jellyroll"/>
</dbReference>
<name>A0ABW6IGL1_9CYAN</name>
<protein>
    <submittedName>
        <fullName evidence="1">Crp/Fnr family transcriptional regulator</fullName>
    </submittedName>
</protein>
<dbReference type="RefSeq" id="WP_377965966.1">
    <property type="nucleotide sequence ID" value="NZ_JBHZOL010000085.1"/>
</dbReference>
<reference evidence="1 2" key="1">
    <citation type="submission" date="2024-10" db="EMBL/GenBank/DDBJ databases">
        <authorList>
            <person name="Ratan Roy A."/>
            <person name="Morales Sandoval P.H."/>
            <person name="De Los Santos Villalobos S."/>
            <person name="Chakraborty S."/>
            <person name="Mukherjee J."/>
        </authorList>
    </citation>
    <scope>NUCLEOTIDE SEQUENCE [LARGE SCALE GENOMIC DNA]</scope>
    <source>
        <strain evidence="1 2">S1</strain>
    </source>
</reference>
<organism evidence="1 2">
    <name type="scientific">Almyronema epifaneia S1</name>
    <dbReference type="NCBI Taxonomy" id="2991925"/>
    <lineage>
        <taxon>Bacteria</taxon>
        <taxon>Bacillati</taxon>
        <taxon>Cyanobacteriota</taxon>
        <taxon>Cyanophyceae</taxon>
        <taxon>Nodosilineales</taxon>
        <taxon>Nodosilineaceae</taxon>
        <taxon>Almyronema</taxon>
        <taxon>Almyronema epifaneia</taxon>
    </lineage>
</organism>
<sequence length="263" mass="29446">MAKQAEGSEKSDLIALLLQTFLFRECDRLWLSQYLQPESLMAEKLYSNRPVFTAFRPEVSLDYLYVVVAGGPVVVRSTPLDRIIAMTYPGSCFGMRNLTVDCGSVARAFPSLVEAYKTTDVIKVPVAAIQALHQASQSFRQRYGLLFELREKFQYHLLNCSTYPPQAVAALLRSLIYQERSLGNQPQADGLFVFDLPVDLIARACQLNHRTVEQVLKGMVKVGLLQVNKDAEASGDLVVVADPEGLKEVYGATRDKVAWWPLR</sequence>
<gene>
    <name evidence="1" type="ORF">ACFVKH_13720</name>
</gene>
<keyword evidence="2" id="KW-1185">Reference proteome</keyword>
<accession>A0ABW6IGL1</accession>
<evidence type="ECO:0000313" key="1">
    <source>
        <dbReference type="EMBL" id="MFE4107346.1"/>
    </source>
</evidence>
<dbReference type="EMBL" id="JBHZOL010000085">
    <property type="protein sequence ID" value="MFE4107346.1"/>
    <property type="molecule type" value="Genomic_DNA"/>
</dbReference>
<dbReference type="Gene3D" id="2.60.120.10">
    <property type="entry name" value="Jelly Rolls"/>
    <property type="match status" value="1"/>
</dbReference>